<evidence type="ECO:0000259" key="3">
    <source>
        <dbReference type="PROSITE" id="PS50102"/>
    </source>
</evidence>
<protein>
    <submittedName>
        <fullName evidence="6">RRM domain-containing protein</fullName>
    </submittedName>
</protein>
<dbReference type="SMART" id="SM00360">
    <property type="entry name" value="RRM"/>
    <property type="match status" value="1"/>
</dbReference>
<evidence type="ECO:0000313" key="6">
    <source>
        <dbReference type="WBParaSite" id="GPUH_0000097101-mRNA-1"/>
    </source>
</evidence>
<dbReference type="InterPro" id="IPR000504">
    <property type="entry name" value="RRM_dom"/>
</dbReference>
<dbReference type="InterPro" id="IPR012677">
    <property type="entry name" value="Nucleotide-bd_a/b_plait_sf"/>
</dbReference>
<evidence type="ECO:0000313" key="4">
    <source>
        <dbReference type="EMBL" id="VDK29140.1"/>
    </source>
</evidence>
<dbReference type="FunFam" id="3.30.70.330:FF:000029">
    <property type="entry name" value="U2 small nuclear ribonucleoprotein B"/>
    <property type="match status" value="1"/>
</dbReference>
<dbReference type="SUPFAM" id="SSF54928">
    <property type="entry name" value="RNA-binding domain, RBD"/>
    <property type="match status" value="1"/>
</dbReference>
<dbReference type="OrthoDB" id="277802at2759"/>
<gene>
    <name evidence="4" type="ORF">GPUH_LOCUS971</name>
</gene>
<reference evidence="6" key="1">
    <citation type="submission" date="2016-06" db="UniProtKB">
        <authorList>
            <consortium name="WormBaseParasite"/>
        </authorList>
    </citation>
    <scope>IDENTIFICATION</scope>
</reference>
<dbReference type="InterPro" id="IPR035979">
    <property type="entry name" value="RBD_domain_sf"/>
</dbReference>
<dbReference type="WBParaSite" id="GPUH_0000097101-mRNA-1">
    <property type="protein sequence ID" value="GPUH_0000097101-mRNA-1"/>
    <property type="gene ID" value="GPUH_0000097101"/>
</dbReference>
<proteinExistence type="predicted"/>
<dbReference type="PROSITE" id="PS50102">
    <property type="entry name" value="RRM"/>
    <property type="match status" value="1"/>
</dbReference>
<organism evidence="6">
    <name type="scientific">Gongylonema pulchrum</name>
    <dbReference type="NCBI Taxonomy" id="637853"/>
    <lineage>
        <taxon>Eukaryota</taxon>
        <taxon>Metazoa</taxon>
        <taxon>Ecdysozoa</taxon>
        <taxon>Nematoda</taxon>
        <taxon>Chromadorea</taxon>
        <taxon>Rhabditida</taxon>
        <taxon>Spirurina</taxon>
        <taxon>Spiruromorpha</taxon>
        <taxon>Spiruroidea</taxon>
        <taxon>Gongylonematidae</taxon>
        <taxon>Gongylonema</taxon>
    </lineage>
</organism>
<dbReference type="GO" id="GO:0003723">
    <property type="term" value="F:RNA binding"/>
    <property type="evidence" value="ECO:0007669"/>
    <property type="project" value="UniProtKB-UniRule"/>
</dbReference>
<sequence>MDSAYAEKIDMPEKANPPNKILFCTNLPEETTEQMLALLFNPYRGLKDIRRIPNRPSIAFVEFETEADATAARAALDNFKITPTQTMHVNYANK</sequence>
<dbReference type="Gene3D" id="3.30.70.330">
    <property type="match status" value="1"/>
</dbReference>
<dbReference type="Proteomes" id="UP000271098">
    <property type="component" value="Unassembled WGS sequence"/>
</dbReference>
<dbReference type="AlphaFoldDB" id="A0A183CWY0"/>
<keyword evidence="1 2" id="KW-0694">RNA-binding</keyword>
<dbReference type="Pfam" id="PF00076">
    <property type="entry name" value="RRM_1"/>
    <property type="match status" value="1"/>
</dbReference>
<evidence type="ECO:0000313" key="5">
    <source>
        <dbReference type="Proteomes" id="UP000271098"/>
    </source>
</evidence>
<accession>A0A183CWY0</accession>
<dbReference type="PANTHER" id="PTHR10501">
    <property type="entry name" value="U1 SMALL NUCLEAR RIBONUCLEOPROTEIN A/U2 SMALL NUCLEAR RIBONUCLEOPROTEIN B"/>
    <property type="match status" value="1"/>
</dbReference>
<feature type="domain" description="RRM" evidence="3">
    <location>
        <begin position="20"/>
        <end position="94"/>
    </location>
</feature>
<name>A0A183CWY0_9BILA</name>
<evidence type="ECO:0000256" key="1">
    <source>
        <dbReference type="ARBA" id="ARBA00022884"/>
    </source>
</evidence>
<reference evidence="4 5" key="2">
    <citation type="submission" date="2018-11" db="EMBL/GenBank/DDBJ databases">
        <authorList>
            <consortium name="Pathogen Informatics"/>
        </authorList>
    </citation>
    <scope>NUCLEOTIDE SEQUENCE [LARGE SCALE GENOMIC DNA]</scope>
</reference>
<dbReference type="EMBL" id="UYRT01001045">
    <property type="protein sequence ID" value="VDK29140.1"/>
    <property type="molecule type" value="Genomic_DNA"/>
</dbReference>
<keyword evidence="5" id="KW-1185">Reference proteome</keyword>
<evidence type="ECO:0000256" key="2">
    <source>
        <dbReference type="PROSITE-ProRule" id="PRU00176"/>
    </source>
</evidence>